<accession>A0A1M5JX20</accession>
<organism evidence="1 2">
    <name type="scientific">Chryseolinea serpens</name>
    <dbReference type="NCBI Taxonomy" id="947013"/>
    <lineage>
        <taxon>Bacteria</taxon>
        <taxon>Pseudomonadati</taxon>
        <taxon>Bacteroidota</taxon>
        <taxon>Cytophagia</taxon>
        <taxon>Cytophagales</taxon>
        <taxon>Fulvivirgaceae</taxon>
        <taxon>Chryseolinea</taxon>
    </lineage>
</organism>
<evidence type="ECO:0000313" key="1">
    <source>
        <dbReference type="EMBL" id="SHG45132.1"/>
    </source>
</evidence>
<dbReference type="Proteomes" id="UP000184212">
    <property type="component" value="Unassembled WGS sequence"/>
</dbReference>
<dbReference type="AlphaFoldDB" id="A0A1M5JX20"/>
<protein>
    <submittedName>
        <fullName evidence="1">Glycosyltransferase involved in cell wall bisynthesis</fullName>
    </submittedName>
</protein>
<dbReference type="SUPFAM" id="SSF53756">
    <property type="entry name" value="UDP-Glycosyltransferase/glycogen phosphorylase"/>
    <property type="match status" value="1"/>
</dbReference>
<dbReference type="GO" id="GO:0016740">
    <property type="term" value="F:transferase activity"/>
    <property type="evidence" value="ECO:0007669"/>
    <property type="project" value="UniProtKB-KW"/>
</dbReference>
<dbReference type="Gene3D" id="3.40.50.2000">
    <property type="entry name" value="Glycogen Phosphorylase B"/>
    <property type="match status" value="1"/>
</dbReference>
<dbReference type="OrthoDB" id="925984at2"/>
<reference evidence="1 2" key="1">
    <citation type="submission" date="2016-11" db="EMBL/GenBank/DDBJ databases">
        <authorList>
            <person name="Jaros S."/>
            <person name="Januszkiewicz K."/>
            <person name="Wedrychowicz H."/>
        </authorList>
    </citation>
    <scope>NUCLEOTIDE SEQUENCE [LARGE SCALE GENOMIC DNA]</scope>
    <source>
        <strain evidence="1 2">DSM 24574</strain>
    </source>
</reference>
<sequence>MQEIKKRRIVLASLLKPVNDTRMFEKLGVSLAREYDVHVIGYEGQVPGGVSSISLHSLKPFRRIGIARVLRVFTVLGIVLRLRPHVLIICTHELLWISLVAKGLTGCRVIYDVQENYALNILHSPTFPPLLRAFVAGLVRTKERLSKGWVSLYFLAEAGYEKELHFPGKRKMVLENKVRSPQTSTRRPAPNRESDTIQLLFSGTLAETTGVFVALDIASRLHAVDNRIRLLIIGYCSHAGTFQKLQGLLKDKPFVTLQGGDRLVPHTAILDAIQTADFGIVSYPPNPSTAHSTPTKLYEYLAYRLPMLLIDHPDWVARCAPYRAAVAFNPEDFNAGSILQALKTGPFYTVPPHNVYWEDEENKLFKAIVHVLI</sequence>
<dbReference type="STRING" id="947013.SAMN04488109_0332"/>
<gene>
    <name evidence="1" type="ORF">SAMN04488109_0332</name>
</gene>
<dbReference type="EMBL" id="FQWQ01000001">
    <property type="protein sequence ID" value="SHG45132.1"/>
    <property type="molecule type" value="Genomic_DNA"/>
</dbReference>
<dbReference type="RefSeq" id="WP_073130358.1">
    <property type="nucleotide sequence ID" value="NZ_FQWQ01000001.1"/>
</dbReference>
<name>A0A1M5JX20_9BACT</name>
<keyword evidence="2" id="KW-1185">Reference proteome</keyword>
<evidence type="ECO:0000313" key="2">
    <source>
        <dbReference type="Proteomes" id="UP000184212"/>
    </source>
</evidence>
<proteinExistence type="predicted"/>
<keyword evidence="1" id="KW-0808">Transferase</keyword>